<dbReference type="SUPFAM" id="SSF64167">
    <property type="entry name" value="SurE-like"/>
    <property type="match status" value="1"/>
</dbReference>
<accession>A0AB35U426</accession>
<dbReference type="Gene3D" id="3.40.1210.10">
    <property type="entry name" value="Survival protein SurE-like phosphatase/nucleotidase"/>
    <property type="match status" value="1"/>
</dbReference>
<evidence type="ECO:0000313" key="7">
    <source>
        <dbReference type="EMBL" id="MDX8420608.1"/>
    </source>
</evidence>
<dbReference type="EC" id="3.1.3.5" evidence="5"/>
<comment type="catalytic activity">
    <reaction evidence="1 5">
        <text>a ribonucleoside 5'-phosphate + H2O = a ribonucleoside + phosphate</text>
        <dbReference type="Rhea" id="RHEA:12484"/>
        <dbReference type="ChEBI" id="CHEBI:15377"/>
        <dbReference type="ChEBI" id="CHEBI:18254"/>
        <dbReference type="ChEBI" id="CHEBI:43474"/>
        <dbReference type="ChEBI" id="CHEBI:58043"/>
        <dbReference type="EC" id="3.1.3.5"/>
    </reaction>
</comment>
<evidence type="ECO:0000256" key="4">
    <source>
        <dbReference type="ARBA" id="ARBA00022801"/>
    </source>
</evidence>
<comment type="subcellular location">
    <subcellularLocation>
        <location evidence="5">Cytoplasm</location>
    </subcellularLocation>
</comment>
<dbReference type="RefSeq" id="WP_370596716.1">
    <property type="nucleotide sequence ID" value="NZ_JALBUR010000052.1"/>
</dbReference>
<gene>
    <name evidence="5 7" type="primary">surE</name>
    <name evidence="7" type="ORF">MOZ60_11010</name>
</gene>
<name>A0AB35U426_9FIRM</name>
<feature type="binding site" evidence="5">
    <location>
        <position position="13"/>
    </location>
    <ligand>
        <name>a divalent metal cation</name>
        <dbReference type="ChEBI" id="CHEBI:60240"/>
    </ligand>
</feature>
<dbReference type="GO" id="GO:0046872">
    <property type="term" value="F:metal ion binding"/>
    <property type="evidence" value="ECO:0007669"/>
    <property type="project" value="UniProtKB-UniRule"/>
</dbReference>
<keyword evidence="5" id="KW-0547">Nucleotide-binding</keyword>
<evidence type="ECO:0000259" key="6">
    <source>
        <dbReference type="Pfam" id="PF01975"/>
    </source>
</evidence>
<comment type="cofactor">
    <cofactor evidence="5">
        <name>a divalent metal cation</name>
        <dbReference type="ChEBI" id="CHEBI:60240"/>
    </cofactor>
    <text evidence="5">Binds 1 divalent metal cation per subunit.</text>
</comment>
<sequence length="261" mass="28990">MEKKLRILVANDDGIDAPGLRALVKRLSLDHDVYVCAPDGERSSMSHAVTYWRLNNEAQRREVPGAKEAWAVHGTPADCVFYGLSLFWKNKIDVVISGINKGENLNADVLYSGTVGAAAEGLMLGVPSMAVSLCSFTSDDFAPTADIAVKLLPKYMQDEKRSSYVCSINVPAIPYEKIKGIRVTQFDHFKSYTNKSIDMIHQDGRILLHCQQDPPTYPQAPLEDGDRNVVEQGYVSVTPIGTDMVTHDILHDLYLWNDFSL</sequence>
<feature type="binding site" evidence="5">
    <location>
        <position position="100"/>
    </location>
    <ligand>
        <name>a divalent metal cation</name>
        <dbReference type="ChEBI" id="CHEBI:60240"/>
    </ligand>
</feature>
<feature type="domain" description="Survival protein SurE-like phosphatase/nucleotidase" evidence="6">
    <location>
        <begin position="7"/>
        <end position="187"/>
    </location>
</feature>
<evidence type="ECO:0000256" key="5">
    <source>
        <dbReference type="HAMAP-Rule" id="MF_00060"/>
    </source>
</evidence>
<dbReference type="GO" id="GO:0005737">
    <property type="term" value="C:cytoplasm"/>
    <property type="evidence" value="ECO:0007669"/>
    <property type="project" value="UniProtKB-SubCell"/>
</dbReference>
<dbReference type="PANTHER" id="PTHR30457:SF0">
    <property type="entry name" value="PHOSPHATASE, PUTATIVE (AFU_ORTHOLOGUE AFUA_4G01070)-RELATED"/>
    <property type="match status" value="1"/>
</dbReference>
<dbReference type="HAMAP" id="MF_00060">
    <property type="entry name" value="SurE"/>
    <property type="match status" value="1"/>
</dbReference>
<feature type="binding site" evidence="5">
    <location>
        <position position="43"/>
    </location>
    <ligand>
        <name>a divalent metal cation</name>
        <dbReference type="ChEBI" id="CHEBI:60240"/>
    </ligand>
</feature>
<evidence type="ECO:0000313" key="8">
    <source>
        <dbReference type="Proteomes" id="UP001286174"/>
    </source>
</evidence>
<dbReference type="GO" id="GO:0008253">
    <property type="term" value="F:5'-nucleotidase activity"/>
    <property type="evidence" value="ECO:0007669"/>
    <property type="project" value="UniProtKB-UniRule"/>
</dbReference>
<keyword evidence="8" id="KW-1185">Reference proteome</keyword>
<evidence type="ECO:0000256" key="2">
    <source>
        <dbReference type="ARBA" id="ARBA00011062"/>
    </source>
</evidence>
<dbReference type="InterPro" id="IPR036523">
    <property type="entry name" value="SurE-like_sf"/>
</dbReference>
<evidence type="ECO:0000256" key="3">
    <source>
        <dbReference type="ARBA" id="ARBA00022723"/>
    </source>
</evidence>
<dbReference type="GO" id="GO:0000166">
    <property type="term" value="F:nucleotide binding"/>
    <property type="evidence" value="ECO:0007669"/>
    <property type="project" value="UniProtKB-KW"/>
</dbReference>
<organism evidence="7 8">
    <name type="scientific">Grylomicrobium aquisgranensis</name>
    <dbReference type="NCBI Taxonomy" id="2926318"/>
    <lineage>
        <taxon>Bacteria</taxon>
        <taxon>Bacillati</taxon>
        <taxon>Bacillota</taxon>
        <taxon>Erysipelotrichia</taxon>
        <taxon>Erysipelotrichales</taxon>
        <taxon>Erysipelotrichaceae</taxon>
        <taxon>Grylomicrobium</taxon>
    </lineage>
</organism>
<dbReference type="EMBL" id="JALBUR010000052">
    <property type="protein sequence ID" value="MDX8420608.1"/>
    <property type="molecule type" value="Genomic_DNA"/>
</dbReference>
<dbReference type="InterPro" id="IPR002828">
    <property type="entry name" value="SurE-like_Pase/nucleotidase"/>
</dbReference>
<comment type="caution">
    <text evidence="7">The sequence shown here is derived from an EMBL/GenBank/DDBJ whole genome shotgun (WGS) entry which is preliminary data.</text>
</comment>
<keyword evidence="5" id="KW-0963">Cytoplasm</keyword>
<feature type="binding site" evidence="5">
    <location>
        <position position="12"/>
    </location>
    <ligand>
        <name>a divalent metal cation</name>
        <dbReference type="ChEBI" id="CHEBI:60240"/>
    </ligand>
</feature>
<dbReference type="InterPro" id="IPR030048">
    <property type="entry name" value="SurE"/>
</dbReference>
<reference evidence="7 8" key="1">
    <citation type="submission" date="2022-03" db="EMBL/GenBank/DDBJ databases">
        <title>Novel taxa within the pig intestine.</title>
        <authorList>
            <person name="Wylensek D."/>
            <person name="Bishof K."/>
            <person name="Afrizal A."/>
            <person name="Clavel T."/>
        </authorList>
    </citation>
    <scope>NUCLEOTIDE SEQUENCE [LARGE SCALE GENOMIC DNA]</scope>
    <source>
        <strain evidence="7 8">CLA-KB-P133</strain>
    </source>
</reference>
<dbReference type="PANTHER" id="PTHR30457">
    <property type="entry name" value="5'-NUCLEOTIDASE SURE"/>
    <property type="match status" value="1"/>
</dbReference>
<comment type="function">
    <text evidence="5">Nucleotidase that shows phosphatase activity on nucleoside 5'-monophosphates.</text>
</comment>
<dbReference type="Proteomes" id="UP001286174">
    <property type="component" value="Unassembled WGS sequence"/>
</dbReference>
<keyword evidence="4 5" id="KW-0378">Hydrolase</keyword>
<dbReference type="AlphaFoldDB" id="A0AB35U426"/>
<proteinExistence type="inferred from homology"/>
<dbReference type="NCBIfam" id="TIGR00087">
    <property type="entry name" value="surE"/>
    <property type="match status" value="1"/>
</dbReference>
<keyword evidence="3 5" id="KW-0479">Metal-binding</keyword>
<protein>
    <recommendedName>
        <fullName evidence="5">5'-nucleotidase SurE</fullName>
        <ecNumber evidence="5">3.1.3.5</ecNumber>
    </recommendedName>
    <alternativeName>
        <fullName evidence="5">Nucleoside 5'-monophosphate phosphohydrolase</fullName>
    </alternativeName>
</protein>
<evidence type="ECO:0000256" key="1">
    <source>
        <dbReference type="ARBA" id="ARBA00000815"/>
    </source>
</evidence>
<dbReference type="Pfam" id="PF01975">
    <property type="entry name" value="SurE"/>
    <property type="match status" value="1"/>
</dbReference>
<comment type="similarity">
    <text evidence="2 5">Belongs to the SurE nucleotidase family.</text>
</comment>